<dbReference type="PROSITE" id="PS50292">
    <property type="entry name" value="PEROXIDASE_3"/>
    <property type="match status" value="1"/>
</dbReference>
<gene>
    <name evidence="6" type="ORF">QR98_0057250</name>
</gene>
<evidence type="ECO:0000313" key="6">
    <source>
        <dbReference type="EMBL" id="KPM07236.1"/>
    </source>
</evidence>
<dbReference type="EMBL" id="JXLN01011417">
    <property type="protein sequence ID" value="KPM07236.1"/>
    <property type="molecule type" value="Genomic_DNA"/>
</dbReference>
<accession>A0A132A8D0</accession>
<name>A0A132A8D0_SARSC</name>
<dbReference type="GO" id="GO:0020037">
    <property type="term" value="F:heme binding"/>
    <property type="evidence" value="ECO:0007669"/>
    <property type="project" value="InterPro"/>
</dbReference>
<keyword evidence="4" id="KW-0325">Glycoprotein</keyword>
<keyword evidence="3" id="KW-0560">Oxidoreductase</keyword>
<reference evidence="6 7" key="1">
    <citation type="journal article" date="2015" name="Parasit. Vectors">
        <title>Draft genome of the scabies mite.</title>
        <authorList>
            <person name="Rider S.D.Jr."/>
            <person name="Morgan M.S."/>
            <person name="Arlian L.G."/>
        </authorList>
    </citation>
    <scope>NUCLEOTIDE SEQUENCE [LARGE SCALE GENOMIC DNA]</scope>
    <source>
        <strain evidence="6">Arlian Lab</strain>
    </source>
</reference>
<dbReference type="SUPFAM" id="SSF48113">
    <property type="entry name" value="Heme-dependent peroxidases"/>
    <property type="match status" value="1"/>
</dbReference>
<keyword evidence="5" id="KW-0408">Iron</keyword>
<evidence type="ECO:0000256" key="1">
    <source>
        <dbReference type="ARBA" id="ARBA00004613"/>
    </source>
</evidence>
<dbReference type="InterPro" id="IPR037120">
    <property type="entry name" value="Haem_peroxidase_sf_animal"/>
</dbReference>
<comment type="subcellular location">
    <subcellularLocation>
        <location evidence="1">Secreted</location>
    </subcellularLocation>
</comment>
<dbReference type="Gene3D" id="1.10.640.10">
    <property type="entry name" value="Haem peroxidase domain superfamily, animal type"/>
    <property type="match status" value="1"/>
</dbReference>
<evidence type="ECO:0000256" key="5">
    <source>
        <dbReference type="PIRSR" id="PIRSR619791-2"/>
    </source>
</evidence>
<dbReference type="OrthoDB" id="6498011at2759"/>
<dbReference type="Pfam" id="PF03098">
    <property type="entry name" value="An_peroxidase"/>
    <property type="match status" value="1"/>
</dbReference>
<dbReference type="PANTHER" id="PTHR11475:SF4">
    <property type="entry name" value="CHORION PEROXIDASE"/>
    <property type="match status" value="1"/>
</dbReference>
<dbReference type="InterPro" id="IPR010255">
    <property type="entry name" value="Haem_peroxidase_sf"/>
</dbReference>
<dbReference type="GO" id="GO:0005576">
    <property type="term" value="C:extracellular region"/>
    <property type="evidence" value="ECO:0007669"/>
    <property type="project" value="UniProtKB-SubCell"/>
</dbReference>
<dbReference type="GO" id="GO:0046872">
    <property type="term" value="F:metal ion binding"/>
    <property type="evidence" value="ECO:0007669"/>
    <property type="project" value="UniProtKB-KW"/>
</dbReference>
<keyword evidence="5" id="KW-0349">Heme</keyword>
<evidence type="ECO:0000256" key="3">
    <source>
        <dbReference type="ARBA" id="ARBA00022559"/>
    </source>
</evidence>
<dbReference type="VEuPathDB" id="VectorBase:SSCA001150"/>
<feature type="binding site" description="axial binding residue" evidence="5">
    <location>
        <position position="141"/>
    </location>
    <ligand>
        <name>heme b</name>
        <dbReference type="ChEBI" id="CHEBI:60344"/>
    </ligand>
    <ligandPart>
        <name>Fe</name>
        <dbReference type="ChEBI" id="CHEBI:18248"/>
    </ligandPart>
</feature>
<evidence type="ECO:0000256" key="4">
    <source>
        <dbReference type="ARBA" id="ARBA00023180"/>
    </source>
</evidence>
<dbReference type="GO" id="GO:0004601">
    <property type="term" value="F:peroxidase activity"/>
    <property type="evidence" value="ECO:0007669"/>
    <property type="project" value="UniProtKB-KW"/>
</dbReference>
<proteinExistence type="predicted"/>
<keyword evidence="2" id="KW-0964">Secreted</keyword>
<dbReference type="InterPro" id="IPR019791">
    <property type="entry name" value="Haem_peroxidase_animal"/>
</dbReference>
<protein>
    <submittedName>
        <fullName evidence="6">Peroxinectin-like protein 5</fullName>
    </submittedName>
</protein>
<comment type="caution">
    <text evidence="6">The sequence shown here is derived from an EMBL/GenBank/DDBJ whole genome shotgun (WGS) entry which is preliminary data.</text>
</comment>
<dbReference type="PANTHER" id="PTHR11475">
    <property type="entry name" value="OXIDASE/PEROXIDASE"/>
    <property type="match status" value="1"/>
</dbReference>
<dbReference type="AlphaFoldDB" id="A0A132A8D0"/>
<dbReference type="GO" id="GO:0006979">
    <property type="term" value="P:response to oxidative stress"/>
    <property type="evidence" value="ECO:0007669"/>
    <property type="project" value="InterPro"/>
</dbReference>
<evidence type="ECO:0000256" key="2">
    <source>
        <dbReference type="ARBA" id="ARBA00022525"/>
    </source>
</evidence>
<dbReference type="Proteomes" id="UP000616769">
    <property type="component" value="Unassembled WGS sequence"/>
</dbReference>
<keyword evidence="3" id="KW-0575">Peroxidase</keyword>
<dbReference type="PRINTS" id="PR00457">
    <property type="entry name" value="ANPEROXIDASE"/>
</dbReference>
<organism evidence="6 7">
    <name type="scientific">Sarcoptes scabiei</name>
    <name type="common">Itch mite</name>
    <name type="synonym">Acarus scabiei</name>
    <dbReference type="NCBI Taxonomy" id="52283"/>
    <lineage>
        <taxon>Eukaryota</taxon>
        <taxon>Metazoa</taxon>
        <taxon>Ecdysozoa</taxon>
        <taxon>Arthropoda</taxon>
        <taxon>Chelicerata</taxon>
        <taxon>Arachnida</taxon>
        <taxon>Acari</taxon>
        <taxon>Acariformes</taxon>
        <taxon>Sarcoptiformes</taxon>
        <taxon>Astigmata</taxon>
        <taxon>Psoroptidia</taxon>
        <taxon>Sarcoptoidea</taxon>
        <taxon>Sarcoptidae</taxon>
        <taxon>Sarcoptinae</taxon>
        <taxon>Sarcoptes</taxon>
    </lineage>
</organism>
<keyword evidence="5" id="KW-0479">Metal-binding</keyword>
<evidence type="ECO:0000313" key="7">
    <source>
        <dbReference type="Proteomes" id="UP000616769"/>
    </source>
</evidence>
<sequence length="351" mass="40829">MLLAFSDKFGGQILPIDPTAQCSPITKGQNCFKAGDNRVNQQPILLSLQTLLLRNHNHHAMQLALMNPHWNDDQLFQEARRITIAELQHITYNEYLPIILGPLLMHYYNLSPLINGFTQYESFTDPSTLNEFITAASRYGHSQIRDFYRLMTNYQNFSMIALRDHFLEPDFAYDGLLESIIRGMVTEEANTVDPFYSDTAKNFVMRPKDRPHGIDLVTTNIQRGRDHGIPGYVYYLKACFNYMATTWKDLEQFIPMEILMKLKTIYNSVEDIDLYIGGVSERHFIDASIGPTFGCLWFFYDRQSTSLARLICRNSRHLMNLQPRPFYLPSPRNPLTDCRSLPELNYLLWKQ</sequence>